<keyword evidence="4" id="KW-0547">Nucleotide-binding</keyword>
<dbReference type="PANTHER" id="PTHR35526">
    <property type="entry name" value="ANTI-SIGMA-F FACTOR RSBW-RELATED"/>
    <property type="match status" value="1"/>
</dbReference>
<evidence type="ECO:0000313" key="5">
    <source>
        <dbReference type="Proteomes" id="UP000694501"/>
    </source>
</evidence>
<feature type="region of interest" description="Disordered" evidence="2">
    <location>
        <begin position="82"/>
        <end position="102"/>
    </location>
</feature>
<proteinExistence type="predicted"/>
<dbReference type="EMBL" id="JAELVF020000001">
    <property type="protein sequence ID" value="MBU7597699.1"/>
    <property type="molecule type" value="Genomic_DNA"/>
</dbReference>
<feature type="domain" description="Histidine kinase/HSP90-like ATPase" evidence="3">
    <location>
        <begin position="20"/>
        <end position="127"/>
    </location>
</feature>
<evidence type="ECO:0000256" key="2">
    <source>
        <dbReference type="SAM" id="MobiDB-lite"/>
    </source>
</evidence>
<dbReference type="GO" id="GO:0004674">
    <property type="term" value="F:protein serine/threonine kinase activity"/>
    <property type="evidence" value="ECO:0007669"/>
    <property type="project" value="UniProtKB-KW"/>
</dbReference>
<dbReference type="InterPro" id="IPR003594">
    <property type="entry name" value="HATPase_dom"/>
</dbReference>
<keyword evidence="1" id="KW-0808">Transferase</keyword>
<dbReference type="AlphaFoldDB" id="A0A949JK60"/>
<organism evidence="4 5">
    <name type="scientific">Streptomyces tardus</name>
    <dbReference type="NCBI Taxonomy" id="2780544"/>
    <lineage>
        <taxon>Bacteria</taxon>
        <taxon>Bacillati</taxon>
        <taxon>Actinomycetota</taxon>
        <taxon>Actinomycetes</taxon>
        <taxon>Kitasatosporales</taxon>
        <taxon>Streptomycetaceae</taxon>
        <taxon>Streptomyces</taxon>
    </lineage>
</organism>
<keyword evidence="1" id="KW-0418">Kinase</keyword>
<feature type="compositionally biased region" description="Acidic residues" evidence="2">
    <location>
        <begin position="220"/>
        <end position="233"/>
    </location>
</feature>
<dbReference type="SUPFAM" id="SSF55874">
    <property type="entry name" value="ATPase domain of HSP90 chaperone/DNA topoisomerase II/histidine kinase"/>
    <property type="match status" value="1"/>
</dbReference>
<evidence type="ECO:0000259" key="3">
    <source>
        <dbReference type="Pfam" id="PF13581"/>
    </source>
</evidence>
<evidence type="ECO:0000313" key="4">
    <source>
        <dbReference type="EMBL" id="MBU7597699.1"/>
    </source>
</evidence>
<feature type="region of interest" description="Disordered" evidence="2">
    <location>
        <begin position="159"/>
        <end position="269"/>
    </location>
</feature>
<dbReference type="Pfam" id="PF13581">
    <property type="entry name" value="HATPase_c_2"/>
    <property type="match status" value="1"/>
</dbReference>
<feature type="compositionally biased region" description="Basic and acidic residues" evidence="2">
    <location>
        <begin position="195"/>
        <end position="215"/>
    </location>
</feature>
<gene>
    <name evidence="4" type="ORF">JGS22_008725</name>
</gene>
<dbReference type="Proteomes" id="UP000694501">
    <property type="component" value="Unassembled WGS sequence"/>
</dbReference>
<dbReference type="GO" id="GO:0005524">
    <property type="term" value="F:ATP binding"/>
    <property type="evidence" value="ECO:0007669"/>
    <property type="project" value="UniProtKB-KW"/>
</dbReference>
<keyword evidence="4" id="KW-0067">ATP-binding</keyword>
<protein>
    <submittedName>
        <fullName evidence="4">ATP-binding protein</fullName>
    </submittedName>
</protein>
<dbReference type="Gene3D" id="3.30.565.10">
    <property type="entry name" value="Histidine kinase-like ATPase, C-terminal domain"/>
    <property type="match status" value="1"/>
</dbReference>
<keyword evidence="5" id="KW-1185">Reference proteome</keyword>
<comment type="caution">
    <text evidence="4">The sequence shown here is derived from an EMBL/GenBank/DDBJ whole genome shotgun (WGS) entry which is preliminary data.</text>
</comment>
<reference evidence="4" key="1">
    <citation type="submission" date="2021-06" db="EMBL/GenBank/DDBJ databases">
        <title>Sequencing of actinobacteria type strains.</title>
        <authorList>
            <person name="Nguyen G.-S."/>
            <person name="Wentzel A."/>
        </authorList>
    </citation>
    <scope>NUCLEOTIDE SEQUENCE</scope>
    <source>
        <strain evidence="4">P38-E01</strain>
    </source>
</reference>
<name>A0A949JK60_9ACTN</name>
<evidence type="ECO:0000256" key="1">
    <source>
        <dbReference type="ARBA" id="ARBA00022527"/>
    </source>
</evidence>
<dbReference type="InterPro" id="IPR036890">
    <property type="entry name" value="HATPase_C_sf"/>
</dbReference>
<dbReference type="InterPro" id="IPR050267">
    <property type="entry name" value="Anti-sigma-factor_SerPK"/>
</dbReference>
<sequence>MAQEVPASSTMAVPYGPMGVGLARRRMREELRAHGAPDSVVDDALLILSELLSNSCRHASPLPPDDSVRADWAHTSDGRLTISVTDGGGPTRPLPATPSVSAHGGRGLSIITSLARDWGVEDRGEDGSVTVWAVVAPQSISPSARLTGRGLPGLPGGLGLRGGGRGGLRAMAPGSGRARHSARAHGGVRASGRPDAGRAEPGRAEPARPEARPESALETEALESLEGLEEFTGFDEPSARTQRRGTPGGRNSGPQHGTSGPHGAPGHHG</sequence>
<accession>A0A949JK60</accession>
<dbReference type="PANTHER" id="PTHR35526:SF3">
    <property type="entry name" value="ANTI-SIGMA-F FACTOR RSBW"/>
    <property type="match status" value="1"/>
</dbReference>
<keyword evidence="1" id="KW-0723">Serine/threonine-protein kinase</keyword>
<dbReference type="CDD" id="cd16936">
    <property type="entry name" value="HATPase_RsbW-like"/>
    <property type="match status" value="1"/>
</dbReference>